<evidence type="ECO:0000259" key="8">
    <source>
        <dbReference type="PROSITE" id="PS50042"/>
    </source>
</evidence>
<evidence type="ECO:0000313" key="9">
    <source>
        <dbReference type="EMBL" id="CAG9314758.1"/>
    </source>
</evidence>
<dbReference type="Pfam" id="PF00027">
    <property type="entry name" value="cNMP_binding"/>
    <property type="match status" value="1"/>
</dbReference>
<feature type="transmembrane region" description="Helical" evidence="7">
    <location>
        <begin position="341"/>
        <end position="361"/>
    </location>
</feature>
<sequence>MSFNFEDEYQDYYTKKRARKAQPRTNNNSLGSVDSFDMLTNANASWNDDHEGSLTSRRREFYLTRQVKNEWTQAMFRKALIKIRGILLWKSMVDDIRLYGTKSNSLCSYNSCKSNISCLLKSKSTSNESEKSMEIKIKNKVFHPSSKFKQIWNILLLFFLIYTFTVVPLEVAFMEETIGDRWFWINTTCDLFFLFDVLINLNTAIYDSRGKLKTSRLIIFKDYLKGMLIIDIISIFPFYLLSLGSASGANRFVRLLRMTKLTKLVRAKKLASIVKSLTGSEKLDNFLDNYQGARILGLFMIVAIMTHFVACIWIFSAKLDSYSPRTWIVRNGLIDYPNSRIYLASIYWAVTTLATVGFGDISPLTENEILITMFWMLFGISSFSFSMGTLASALSSLDEKGAIIKTKLRHIELFANDIKLPKNLTKQVTKKAKEYLREIALDDKERSNLITTIPKNLRYEIGKAMFDNAIEKVHFFKKKDEALIADIVPRLTRLEFQEREIIYKKNDYADNMYFIVQGRVCYVYGPKHFTFKTMVDGSYFGEIELLSQKPREFSVMTKKWCILLVMKKNIFEMMLEQYPKVAQEIKKIAAERYKKNIQARKDIIDLLDVVELRKENTLKQLAGTKKIKRRRTLSGDVTPMLGDTMNFSNFDVKKEIISITENVEALDSKLLKAVKLLENTPNIARKLPPLHPKVK</sequence>
<gene>
    <name evidence="9" type="ORF">BSTOLATCC_MIC11753</name>
</gene>
<keyword evidence="6 7" id="KW-0472">Membrane</keyword>
<evidence type="ECO:0000256" key="3">
    <source>
        <dbReference type="ARBA" id="ARBA00022692"/>
    </source>
</evidence>
<dbReference type="AlphaFoldDB" id="A0AAU9IMP8"/>
<comment type="subcellular location">
    <subcellularLocation>
        <location evidence="1">Membrane</location>
        <topology evidence="1">Multi-pass membrane protein</topology>
    </subcellularLocation>
</comment>
<dbReference type="SUPFAM" id="SSF51206">
    <property type="entry name" value="cAMP-binding domain-like"/>
    <property type="match status" value="1"/>
</dbReference>
<dbReference type="GO" id="GO:0005216">
    <property type="term" value="F:monoatomic ion channel activity"/>
    <property type="evidence" value="ECO:0007669"/>
    <property type="project" value="InterPro"/>
</dbReference>
<proteinExistence type="predicted"/>
<feature type="domain" description="Cyclic nucleotide-binding" evidence="8">
    <location>
        <begin position="475"/>
        <end position="575"/>
    </location>
</feature>
<evidence type="ECO:0000256" key="1">
    <source>
        <dbReference type="ARBA" id="ARBA00004141"/>
    </source>
</evidence>
<reference evidence="9" key="1">
    <citation type="submission" date="2021-09" db="EMBL/GenBank/DDBJ databases">
        <authorList>
            <consortium name="AG Swart"/>
            <person name="Singh M."/>
            <person name="Singh A."/>
            <person name="Seah K."/>
            <person name="Emmerich C."/>
        </authorList>
    </citation>
    <scope>NUCLEOTIDE SEQUENCE</scope>
    <source>
        <strain evidence="9">ATCC30299</strain>
    </source>
</reference>
<feature type="transmembrane region" description="Helical" evidence="7">
    <location>
        <begin position="227"/>
        <end position="249"/>
    </location>
</feature>
<keyword evidence="5" id="KW-0406">Ion transport</keyword>
<feature type="transmembrane region" description="Helical" evidence="7">
    <location>
        <begin position="183"/>
        <end position="206"/>
    </location>
</feature>
<protein>
    <recommendedName>
        <fullName evidence="8">Cyclic nucleotide-binding domain-containing protein</fullName>
    </recommendedName>
</protein>
<dbReference type="Gene3D" id="2.60.120.10">
    <property type="entry name" value="Jelly Rolls"/>
    <property type="match status" value="1"/>
</dbReference>
<organism evidence="9 10">
    <name type="scientific">Blepharisma stoltei</name>
    <dbReference type="NCBI Taxonomy" id="1481888"/>
    <lineage>
        <taxon>Eukaryota</taxon>
        <taxon>Sar</taxon>
        <taxon>Alveolata</taxon>
        <taxon>Ciliophora</taxon>
        <taxon>Postciliodesmatophora</taxon>
        <taxon>Heterotrichea</taxon>
        <taxon>Heterotrichida</taxon>
        <taxon>Blepharismidae</taxon>
        <taxon>Blepharisma</taxon>
    </lineage>
</organism>
<dbReference type="Gene3D" id="1.10.287.70">
    <property type="match status" value="1"/>
</dbReference>
<evidence type="ECO:0000256" key="5">
    <source>
        <dbReference type="ARBA" id="ARBA00023065"/>
    </source>
</evidence>
<accession>A0AAU9IMP8</accession>
<dbReference type="InterPro" id="IPR000595">
    <property type="entry name" value="cNMP-bd_dom"/>
</dbReference>
<evidence type="ECO:0000256" key="7">
    <source>
        <dbReference type="SAM" id="Phobius"/>
    </source>
</evidence>
<dbReference type="EMBL" id="CAJZBQ010000012">
    <property type="protein sequence ID" value="CAG9314758.1"/>
    <property type="molecule type" value="Genomic_DNA"/>
</dbReference>
<dbReference type="InterPro" id="IPR005821">
    <property type="entry name" value="Ion_trans_dom"/>
</dbReference>
<keyword evidence="3 7" id="KW-0812">Transmembrane</keyword>
<feature type="transmembrane region" description="Helical" evidence="7">
    <location>
        <begin position="373"/>
        <end position="397"/>
    </location>
</feature>
<dbReference type="PROSITE" id="PS50042">
    <property type="entry name" value="CNMP_BINDING_3"/>
    <property type="match status" value="1"/>
</dbReference>
<dbReference type="InterPro" id="IPR018490">
    <property type="entry name" value="cNMP-bd_dom_sf"/>
</dbReference>
<keyword evidence="4 7" id="KW-1133">Transmembrane helix</keyword>
<evidence type="ECO:0000256" key="6">
    <source>
        <dbReference type="ARBA" id="ARBA00023136"/>
    </source>
</evidence>
<dbReference type="PANTHER" id="PTHR47823:SF9">
    <property type="entry name" value="CHROMOSOME UNDETERMINED SCAFFOLD_10, WHOLE GENOME SHOTGUN SEQUENCE"/>
    <property type="match status" value="1"/>
</dbReference>
<dbReference type="GO" id="GO:0016020">
    <property type="term" value="C:membrane"/>
    <property type="evidence" value="ECO:0007669"/>
    <property type="project" value="UniProtKB-SubCell"/>
</dbReference>
<dbReference type="Pfam" id="PF00520">
    <property type="entry name" value="Ion_trans"/>
    <property type="match status" value="1"/>
</dbReference>
<name>A0AAU9IMP8_9CILI</name>
<evidence type="ECO:0000256" key="2">
    <source>
        <dbReference type="ARBA" id="ARBA00022448"/>
    </source>
</evidence>
<dbReference type="FunFam" id="1.10.287.70:FF:000123">
    <property type="entry name" value="Potassium channel KAT3"/>
    <property type="match status" value="1"/>
</dbReference>
<dbReference type="Proteomes" id="UP001162131">
    <property type="component" value="Unassembled WGS sequence"/>
</dbReference>
<dbReference type="InterPro" id="IPR014710">
    <property type="entry name" value="RmlC-like_jellyroll"/>
</dbReference>
<evidence type="ECO:0000313" key="10">
    <source>
        <dbReference type="Proteomes" id="UP001162131"/>
    </source>
</evidence>
<comment type="caution">
    <text evidence="9">The sequence shown here is derived from an EMBL/GenBank/DDBJ whole genome shotgun (WGS) entry which is preliminary data.</text>
</comment>
<dbReference type="PANTHER" id="PTHR47823">
    <property type="entry name" value="ION_TRANS DOMAIN-CONTAINING PROTEIN"/>
    <property type="match status" value="1"/>
</dbReference>
<dbReference type="SMART" id="SM00100">
    <property type="entry name" value="cNMP"/>
    <property type="match status" value="1"/>
</dbReference>
<keyword evidence="10" id="KW-1185">Reference proteome</keyword>
<feature type="transmembrane region" description="Helical" evidence="7">
    <location>
        <begin position="295"/>
        <end position="315"/>
    </location>
</feature>
<dbReference type="SUPFAM" id="SSF81324">
    <property type="entry name" value="Voltage-gated potassium channels"/>
    <property type="match status" value="1"/>
</dbReference>
<evidence type="ECO:0000256" key="4">
    <source>
        <dbReference type="ARBA" id="ARBA00022989"/>
    </source>
</evidence>
<feature type="transmembrane region" description="Helical" evidence="7">
    <location>
        <begin position="151"/>
        <end position="171"/>
    </location>
</feature>
<dbReference type="CDD" id="cd00038">
    <property type="entry name" value="CAP_ED"/>
    <property type="match status" value="1"/>
</dbReference>
<keyword evidence="2" id="KW-0813">Transport</keyword>